<evidence type="ECO:0000313" key="6">
    <source>
        <dbReference type="Proteomes" id="UP000823858"/>
    </source>
</evidence>
<dbReference type="PROSITE" id="PS51266">
    <property type="entry name" value="ZF_CHY"/>
    <property type="match status" value="1"/>
</dbReference>
<comment type="caution">
    <text evidence="5">The sequence shown here is derived from an EMBL/GenBank/DDBJ whole genome shotgun (WGS) entry which is preliminary data.</text>
</comment>
<keyword evidence="1" id="KW-0479">Metal-binding</keyword>
<evidence type="ECO:0000259" key="4">
    <source>
        <dbReference type="PROSITE" id="PS51266"/>
    </source>
</evidence>
<dbReference type="PIRSF" id="PIRSF017292">
    <property type="entry name" value="UCP017292_Znf_CHY"/>
    <property type="match status" value="1"/>
</dbReference>
<reference evidence="5" key="1">
    <citation type="journal article" date="2021" name="PeerJ">
        <title>Extensive microbial diversity within the chicken gut microbiome revealed by metagenomics and culture.</title>
        <authorList>
            <person name="Gilroy R."/>
            <person name="Ravi A."/>
            <person name="Getino M."/>
            <person name="Pursley I."/>
            <person name="Horton D.L."/>
            <person name="Alikhan N.F."/>
            <person name="Baker D."/>
            <person name="Gharbi K."/>
            <person name="Hall N."/>
            <person name="Watson M."/>
            <person name="Adriaenssens E.M."/>
            <person name="Foster-Nyarko E."/>
            <person name="Jarju S."/>
            <person name="Secka A."/>
            <person name="Antonio M."/>
            <person name="Oren A."/>
            <person name="Chaudhuri R.R."/>
            <person name="La Ragione R."/>
            <person name="Hildebrand F."/>
            <person name="Pallen M.J."/>
        </authorList>
    </citation>
    <scope>NUCLEOTIDE SEQUENCE</scope>
    <source>
        <strain evidence="5">ChiHjej13B12-4958</strain>
    </source>
</reference>
<protein>
    <recommendedName>
        <fullName evidence="4">CHY-type domain-containing protein</fullName>
    </recommendedName>
</protein>
<reference evidence="5" key="2">
    <citation type="submission" date="2021-04" db="EMBL/GenBank/DDBJ databases">
        <authorList>
            <person name="Gilroy R."/>
        </authorList>
    </citation>
    <scope>NUCLEOTIDE SEQUENCE</scope>
    <source>
        <strain evidence="5">ChiHjej13B12-4958</strain>
    </source>
</reference>
<dbReference type="InterPro" id="IPR016694">
    <property type="entry name" value="UCP017292"/>
</dbReference>
<accession>A0A9D2QH03</accession>
<organism evidence="5 6">
    <name type="scientific">Candidatus Corynebacterium faecigallinarum</name>
    <dbReference type="NCBI Taxonomy" id="2838528"/>
    <lineage>
        <taxon>Bacteria</taxon>
        <taxon>Bacillati</taxon>
        <taxon>Actinomycetota</taxon>
        <taxon>Actinomycetes</taxon>
        <taxon>Mycobacteriales</taxon>
        <taxon>Corynebacteriaceae</taxon>
        <taxon>Corynebacterium</taxon>
    </lineage>
</organism>
<keyword evidence="2" id="KW-0863">Zinc-finger</keyword>
<proteinExistence type="predicted"/>
<dbReference type="AlphaFoldDB" id="A0A9D2QH03"/>
<evidence type="ECO:0000313" key="5">
    <source>
        <dbReference type="EMBL" id="HJC85909.1"/>
    </source>
</evidence>
<dbReference type="SUPFAM" id="SSF161219">
    <property type="entry name" value="CHY zinc finger-like"/>
    <property type="match status" value="1"/>
</dbReference>
<keyword evidence="3" id="KW-0862">Zinc</keyword>
<evidence type="ECO:0000256" key="2">
    <source>
        <dbReference type="ARBA" id="ARBA00022771"/>
    </source>
</evidence>
<dbReference type="EMBL" id="DWVP01000023">
    <property type="protein sequence ID" value="HJC85909.1"/>
    <property type="molecule type" value="Genomic_DNA"/>
</dbReference>
<evidence type="ECO:0000256" key="3">
    <source>
        <dbReference type="ARBA" id="ARBA00022833"/>
    </source>
</evidence>
<dbReference type="Pfam" id="PF05495">
    <property type="entry name" value="zf-CHY"/>
    <property type="match status" value="1"/>
</dbReference>
<dbReference type="Proteomes" id="UP000823858">
    <property type="component" value="Unassembled WGS sequence"/>
</dbReference>
<dbReference type="InterPro" id="IPR037274">
    <property type="entry name" value="Znf_CHY_sf"/>
</dbReference>
<gene>
    <name evidence="5" type="ORF">H9751_10290</name>
</gene>
<dbReference type="GO" id="GO:0008270">
    <property type="term" value="F:zinc ion binding"/>
    <property type="evidence" value="ECO:0007669"/>
    <property type="project" value="UniProtKB-KW"/>
</dbReference>
<feature type="domain" description="CHY-type" evidence="4">
    <location>
        <begin position="10"/>
        <end position="89"/>
    </location>
</feature>
<name>A0A9D2QH03_9CORY</name>
<evidence type="ECO:0000256" key="1">
    <source>
        <dbReference type="ARBA" id="ARBA00022723"/>
    </source>
</evidence>
<dbReference type="InterPro" id="IPR008913">
    <property type="entry name" value="Znf_CHY"/>
</dbReference>
<sequence>MTSDPSETAHLIGGVGCEHWNSRLDVVAIRFHCCGRTYPCLHCHDEASDHPVTPWPTDTSDDLAVDAVMCRCCGTWLSVGEYLSLYAGSAQHPERPACPHCAAPFNPGCARHTHLYFQV</sequence>